<dbReference type="PROSITE" id="PS00366">
    <property type="entry name" value="URICASE"/>
    <property type="match status" value="1"/>
</dbReference>
<evidence type="ECO:0000256" key="2">
    <source>
        <dbReference type="ARBA" id="ARBA00004831"/>
    </source>
</evidence>
<dbReference type="PANTHER" id="PTHR42874">
    <property type="entry name" value="URICASE"/>
    <property type="match status" value="1"/>
</dbReference>
<accession>A0A433QJR3</accession>
<organism evidence="9 10">
    <name type="scientific">Jimgerdemannia flammicorona</name>
    <dbReference type="NCBI Taxonomy" id="994334"/>
    <lineage>
        <taxon>Eukaryota</taxon>
        <taxon>Fungi</taxon>
        <taxon>Fungi incertae sedis</taxon>
        <taxon>Mucoromycota</taxon>
        <taxon>Mucoromycotina</taxon>
        <taxon>Endogonomycetes</taxon>
        <taxon>Endogonales</taxon>
        <taxon>Endogonaceae</taxon>
        <taxon>Jimgerdemannia</taxon>
    </lineage>
</organism>
<evidence type="ECO:0000256" key="7">
    <source>
        <dbReference type="ARBA" id="ARBA00023140"/>
    </source>
</evidence>
<dbReference type="PRINTS" id="PR00093">
    <property type="entry name" value="URICASE"/>
</dbReference>
<name>A0A433QJR3_9FUNG</name>
<evidence type="ECO:0000256" key="6">
    <source>
        <dbReference type="ARBA" id="ARBA00023002"/>
    </source>
</evidence>
<evidence type="ECO:0000256" key="8">
    <source>
        <dbReference type="ARBA" id="ARBA00031317"/>
    </source>
</evidence>
<dbReference type="Gene3D" id="3.10.270.10">
    <property type="entry name" value="Urate Oxidase"/>
    <property type="match status" value="1"/>
</dbReference>
<dbReference type="AlphaFoldDB" id="A0A433QJR3"/>
<evidence type="ECO:0000256" key="5">
    <source>
        <dbReference type="ARBA" id="ARBA00022631"/>
    </source>
</evidence>
<dbReference type="GO" id="GO:0006145">
    <property type="term" value="P:purine nucleobase catabolic process"/>
    <property type="evidence" value="ECO:0007669"/>
    <property type="project" value="TreeGrafter"/>
</dbReference>
<evidence type="ECO:0000313" key="9">
    <source>
        <dbReference type="EMBL" id="RUS30022.1"/>
    </source>
</evidence>
<keyword evidence="6" id="KW-0560">Oxidoreductase</keyword>
<dbReference type="EMBL" id="RBNJ01004384">
    <property type="protein sequence ID" value="RUS30022.1"/>
    <property type="molecule type" value="Genomic_DNA"/>
</dbReference>
<proteinExistence type="inferred from homology"/>
<dbReference type="InterPro" id="IPR002042">
    <property type="entry name" value="Uricase"/>
</dbReference>
<keyword evidence="10" id="KW-1185">Reference proteome</keyword>
<dbReference type="UniPathway" id="UPA00394">
    <property type="reaction ID" value="UER00650"/>
</dbReference>
<dbReference type="InterPro" id="IPR019842">
    <property type="entry name" value="Uricase_CS"/>
</dbReference>
<dbReference type="NCBIfam" id="TIGR03383">
    <property type="entry name" value="urate_oxi"/>
    <property type="match status" value="1"/>
</dbReference>
<dbReference type="GO" id="GO:0019628">
    <property type="term" value="P:urate catabolic process"/>
    <property type="evidence" value="ECO:0007669"/>
    <property type="project" value="UniProtKB-UniPathway"/>
</dbReference>
<evidence type="ECO:0000256" key="3">
    <source>
        <dbReference type="ARBA" id="ARBA00009760"/>
    </source>
</evidence>
<dbReference type="Pfam" id="PF01014">
    <property type="entry name" value="Uricase"/>
    <property type="match status" value="2"/>
</dbReference>
<dbReference type="Proteomes" id="UP000274822">
    <property type="component" value="Unassembled WGS sequence"/>
</dbReference>
<comment type="caution">
    <text evidence="9">The sequence shown here is derived from an EMBL/GenBank/DDBJ whole genome shotgun (WGS) entry which is preliminary data.</text>
</comment>
<reference evidence="9 10" key="1">
    <citation type="journal article" date="2018" name="New Phytol.">
        <title>Phylogenomics of Endogonaceae and evolution of mycorrhizas within Mucoromycota.</title>
        <authorList>
            <person name="Chang Y."/>
            <person name="Desiro A."/>
            <person name="Na H."/>
            <person name="Sandor L."/>
            <person name="Lipzen A."/>
            <person name="Clum A."/>
            <person name="Barry K."/>
            <person name="Grigoriev I.V."/>
            <person name="Martin F.M."/>
            <person name="Stajich J.E."/>
            <person name="Smith M.E."/>
            <person name="Bonito G."/>
            <person name="Spatafora J.W."/>
        </authorList>
    </citation>
    <scope>NUCLEOTIDE SEQUENCE [LARGE SCALE GENOMIC DNA]</scope>
    <source>
        <strain evidence="9 10">AD002</strain>
    </source>
</reference>
<comment type="subcellular location">
    <subcellularLocation>
        <location evidence="1">Peroxisome</location>
    </subcellularLocation>
</comment>
<evidence type="ECO:0000256" key="1">
    <source>
        <dbReference type="ARBA" id="ARBA00004275"/>
    </source>
</evidence>
<dbReference type="SUPFAM" id="SSF55620">
    <property type="entry name" value="Tetrahydrobiopterin biosynthesis enzymes-like"/>
    <property type="match status" value="2"/>
</dbReference>
<dbReference type="EC" id="1.7.3.3" evidence="4"/>
<dbReference type="GO" id="GO:0004846">
    <property type="term" value="F:urate oxidase activity"/>
    <property type="evidence" value="ECO:0007669"/>
    <property type="project" value="UniProtKB-EC"/>
</dbReference>
<evidence type="ECO:0000313" key="10">
    <source>
        <dbReference type="Proteomes" id="UP000274822"/>
    </source>
</evidence>
<keyword evidence="7" id="KW-0576">Peroxisome</keyword>
<protein>
    <recommendedName>
        <fullName evidence="4">factor independent urate hydroxylase</fullName>
        <ecNumber evidence="4">1.7.3.3</ecNumber>
    </recommendedName>
    <alternativeName>
        <fullName evidence="8">Urate oxidase</fullName>
    </alternativeName>
</protein>
<dbReference type="GO" id="GO:0005777">
    <property type="term" value="C:peroxisome"/>
    <property type="evidence" value="ECO:0007669"/>
    <property type="project" value="UniProtKB-SubCell"/>
</dbReference>
<sequence>MAKGMVAILGNNGEKYNKAITRLSSCVTARVRKNHGSLLKRATPFSFFPPRLFDTPYTYPPQTRLTSMPETFLKAAAYGKDRVRLLKVYREGKWQTAVELTVRVMLEGDIETSYTRADNSVVVATDTMKNTVYIIAKRSPNVNIIELFAQELSQHFLDTYAHIHKVQISIIKHKWTRILVSGSPHPHSFVRDGDDLQTTTLTQTRKGNAVTCTSGLQSLLVLKTTGSAFHSFIRDKYTTLPDVWDRIFSTSVDATWTFKHSDVKKFRAVPFDAVHAGVREITLDTFATDDSASVQATLFKMQQRILERYGDVEEVGYALPNKHYFGVDMSKFGIDNTNKKLDVYQPVADPSAGGFRHHQNKSLFGGIYLLLLLLACESAVAKPLIKTHLGLPIFALGCLQRSPLRVYRNALFGLHRPGTSEPLADHVSPHAPGFQAAVDGDLTVTWCPGLGIR</sequence>
<comment type="pathway">
    <text evidence="2">Purine metabolism; urate degradation; (S)-allantoin from urate: step 1/3.</text>
</comment>
<keyword evidence="5" id="KW-0659">Purine metabolism</keyword>
<dbReference type="PANTHER" id="PTHR42874:SF1">
    <property type="entry name" value="URICASE"/>
    <property type="match status" value="1"/>
</dbReference>
<gene>
    <name evidence="9" type="ORF">BC938DRAFT_479941</name>
</gene>
<comment type="similarity">
    <text evidence="3">Belongs to the uricase family.</text>
</comment>
<dbReference type="FunFam" id="3.10.270.10:FF:000001">
    <property type="entry name" value="Uricase"/>
    <property type="match status" value="1"/>
</dbReference>
<evidence type="ECO:0000256" key="4">
    <source>
        <dbReference type="ARBA" id="ARBA00012598"/>
    </source>
</evidence>